<feature type="domain" description="Luciferase-like" evidence="2">
    <location>
        <begin position="17"/>
        <end position="300"/>
    </location>
</feature>
<keyword evidence="4" id="KW-1185">Reference proteome</keyword>
<organism evidence="3 4">
    <name type="scientific">Actinoallomurus liliacearum</name>
    <dbReference type="NCBI Taxonomy" id="1080073"/>
    <lineage>
        <taxon>Bacteria</taxon>
        <taxon>Bacillati</taxon>
        <taxon>Actinomycetota</taxon>
        <taxon>Actinomycetes</taxon>
        <taxon>Streptosporangiales</taxon>
        <taxon>Thermomonosporaceae</taxon>
        <taxon>Actinoallomurus</taxon>
    </lineage>
</organism>
<sequence length="325" mass="34353">MNAMDMSVVIGDWPDRPPEEALHTAAIADRLRFGELWIGETDTWDAFALASAIGLATDQIEMTVGPLPVTVRDPMMIAMGAASVAALTRRRIGVALGTSSPRVVERWHGRSGERPATALEESARAVRALLTGERVDLDGEVVRTHGFRLRLAPPGGPLSVAAFGDRAVRTAAEHADRMLIDMVSPGVAADLRATLDAAAGKAGRRAPRLVAWLPAAVDPTPESYAQLMWSIVPYLGLPGYAEAFTDVGLGDAVAMARDGAQPKELLTALPFDVAGRVGLVGTADEVRARLREYADAGVDEVAVVPATGGDPGGERTLTAIRRLTR</sequence>
<dbReference type="PANTHER" id="PTHR43244:SF1">
    <property type="entry name" value="5,10-METHYLENETETRAHYDROMETHANOPTERIN REDUCTASE"/>
    <property type="match status" value="1"/>
</dbReference>
<comment type="caution">
    <text evidence="3">The sequence shown here is derived from an EMBL/GenBank/DDBJ whole genome shotgun (WGS) entry which is preliminary data.</text>
</comment>
<evidence type="ECO:0000313" key="4">
    <source>
        <dbReference type="Proteomes" id="UP001500212"/>
    </source>
</evidence>
<dbReference type="SUPFAM" id="SSF51679">
    <property type="entry name" value="Bacterial luciferase-like"/>
    <property type="match status" value="1"/>
</dbReference>
<dbReference type="Pfam" id="PF00296">
    <property type="entry name" value="Bac_luciferase"/>
    <property type="match status" value="1"/>
</dbReference>
<gene>
    <name evidence="3" type="ORF">GCM10023195_45770</name>
</gene>
<proteinExistence type="predicted"/>
<accession>A0ABP8TL84</accession>
<evidence type="ECO:0000256" key="1">
    <source>
        <dbReference type="ARBA" id="ARBA00023002"/>
    </source>
</evidence>
<dbReference type="InterPro" id="IPR050564">
    <property type="entry name" value="F420-G6PD/mer"/>
</dbReference>
<dbReference type="InterPro" id="IPR022526">
    <property type="entry name" value="F420_Rv3093c"/>
</dbReference>
<name>A0ABP8TL84_9ACTN</name>
<dbReference type="InterPro" id="IPR011251">
    <property type="entry name" value="Luciferase-like_dom"/>
</dbReference>
<dbReference type="NCBIfam" id="TIGR03841">
    <property type="entry name" value="F420_Rv3093c"/>
    <property type="match status" value="1"/>
</dbReference>
<reference evidence="4" key="1">
    <citation type="journal article" date="2019" name="Int. J. Syst. Evol. Microbiol.">
        <title>The Global Catalogue of Microorganisms (GCM) 10K type strain sequencing project: providing services to taxonomists for standard genome sequencing and annotation.</title>
        <authorList>
            <consortium name="The Broad Institute Genomics Platform"/>
            <consortium name="The Broad Institute Genome Sequencing Center for Infectious Disease"/>
            <person name="Wu L."/>
            <person name="Ma J."/>
        </authorList>
    </citation>
    <scope>NUCLEOTIDE SEQUENCE [LARGE SCALE GENOMIC DNA]</scope>
    <source>
        <strain evidence="4">JCM 17938</strain>
    </source>
</reference>
<evidence type="ECO:0000259" key="2">
    <source>
        <dbReference type="Pfam" id="PF00296"/>
    </source>
</evidence>
<dbReference type="Gene3D" id="3.20.20.30">
    <property type="entry name" value="Luciferase-like domain"/>
    <property type="match status" value="1"/>
</dbReference>
<dbReference type="Proteomes" id="UP001500212">
    <property type="component" value="Unassembled WGS sequence"/>
</dbReference>
<keyword evidence="1" id="KW-0560">Oxidoreductase</keyword>
<dbReference type="EMBL" id="BAABHJ010000015">
    <property type="protein sequence ID" value="GAA4610849.1"/>
    <property type="molecule type" value="Genomic_DNA"/>
</dbReference>
<dbReference type="InterPro" id="IPR036661">
    <property type="entry name" value="Luciferase-like_sf"/>
</dbReference>
<protein>
    <submittedName>
        <fullName evidence="3">LLM class F420-dependent oxidoreductase</fullName>
    </submittedName>
</protein>
<dbReference type="PANTHER" id="PTHR43244">
    <property type="match status" value="1"/>
</dbReference>
<evidence type="ECO:0000313" key="3">
    <source>
        <dbReference type="EMBL" id="GAA4610849.1"/>
    </source>
</evidence>